<sequence>YHDDLSSWHDERRLKKTENLENPSYHDIIHRGHDEAKLHAIVATMGAMNAQKKLKPN</sequence>
<evidence type="ECO:0000313" key="1">
    <source>
        <dbReference type="EMBL" id="PNX60797.1"/>
    </source>
</evidence>
<gene>
    <name evidence="1" type="ORF">L195_g060358</name>
</gene>
<reference evidence="1 2" key="2">
    <citation type="journal article" date="2017" name="Front. Plant Sci.">
        <title>Gene Classification and Mining of Molecular Markers Useful in Red Clover (Trifolium pratense) Breeding.</title>
        <authorList>
            <person name="Istvanek J."/>
            <person name="Dluhosova J."/>
            <person name="Dluhos P."/>
            <person name="Patkova L."/>
            <person name="Nedelnik J."/>
            <person name="Repkova J."/>
        </authorList>
    </citation>
    <scope>NUCLEOTIDE SEQUENCE [LARGE SCALE GENOMIC DNA]</scope>
    <source>
        <strain evidence="2">cv. Tatra</strain>
        <tissue evidence="1">Young leaves</tissue>
    </source>
</reference>
<name>A0A2K3K3D1_TRIPR</name>
<dbReference type="AlphaFoldDB" id="A0A2K3K3D1"/>
<evidence type="ECO:0000313" key="2">
    <source>
        <dbReference type="Proteomes" id="UP000236291"/>
    </source>
</evidence>
<feature type="non-terminal residue" evidence="1">
    <location>
        <position position="1"/>
    </location>
</feature>
<protein>
    <submittedName>
        <fullName evidence="1">Uncharacterized protein</fullName>
    </submittedName>
</protein>
<dbReference type="Proteomes" id="UP000236291">
    <property type="component" value="Unassembled WGS sequence"/>
</dbReference>
<comment type="caution">
    <text evidence="1">The sequence shown here is derived from an EMBL/GenBank/DDBJ whole genome shotgun (WGS) entry which is preliminary data.</text>
</comment>
<proteinExistence type="predicted"/>
<accession>A0A2K3K3D1</accession>
<reference evidence="1 2" key="1">
    <citation type="journal article" date="2014" name="Am. J. Bot.">
        <title>Genome assembly and annotation for red clover (Trifolium pratense; Fabaceae).</title>
        <authorList>
            <person name="Istvanek J."/>
            <person name="Jaros M."/>
            <person name="Krenek A."/>
            <person name="Repkova J."/>
        </authorList>
    </citation>
    <scope>NUCLEOTIDE SEQUENCE [LARGE SCALE GENOMIC DNA]</scope>
    <source>
        <strain evidence="2">cv. Tatra</strain>
        <tissue evidence="1">Young leaves</tissue>
    </source>
</reference>
<organism evidence="1 2">
    <name type="scientific">Trifolium pratense</name>
    <name type="common">Red clover</name>
    <dbReference type="NCBI Taxonomy" id="57577"/>
    <lineage>
        <taxon>Eukaryota</taxon>
        <taxon>Viridiplantae</taxon>
        <taxon>Streptophyta</taxon>
        <taxon>Embryophyta</taxon>
        <taxon>Tracheophyta</taxon>
        <taxon>Spermatophyta</taxon>
        <taxon>Magnoliopsida</taxon>
        <taxon>eudicotyledons</taxon>
        <taxon>Gunneridae</taxon>
        <taxon>Pentapetalae</taxon>
        <taxon>rosids</taxon>
        <taxon>fabids</taxon>
        <taxon>Fabales</taxon>
        <taxon>Fabaceae</taxon>
        <taxon>Papilionoideae</taxon>
        <taxon>50 kb inversion clade</taxon>
        <taxon>NPAAA clade</taxon>
        <taxon>Hologalegina</taxon>
        <taxon>IRL clade</taxon>
        <taxon>Trifolieae</taxon>
        <taxon>Trifolium</taxon>
    </lineage>
</organism>
<dbReference type="EMBL" id="ASHM01138452">
    <property type="protein sequence ID" value="PNX60797.1"/>
    <property type="molecule type" value="Genomic_DNA"/>
</dbReference>